<dbReference type="Proteomes" id="UP000801492">
    <property type="component" value="Unassembled WGS sequence"/>
</dbReference>
<feature type="chain" id="PRO_5035427989" evidence="2">
    <location>
        <begin position="21"/>
        <end position="121"/>
    </location>
</feature>
<keyword evidence="1" id="KW-0812">Transmembrane</keyword>
<organism evidence="3 4">
    <name type="scientific">Ignelater luminosus</name>
    <name type="common">Cucubano</name>
    <name type="synonym">Pyrophorus luminosus</name>
    <dbReference type="NCBI Taxonomy" id="2038154"/>
    <lineage>
        <taxon>Eukaryota</taxon>
        <taxon>Metazoa</taxon>
        <taxon>Ecdysozoa</taxon>
        <taxon>Arthropoda</taxon>
        <taxon>Hexapoda</taxon>
        <taxon>Insecta</taxon>
        <taxon>Pterygota</taxon>
        <taxon>Neoptera</taxon>
        <taxon>Endopterygota</taxon>
        <taxon>Coleoptera</taxon>
        <taxon>Polyphaga</taxon>
        <taxon>Elateriformia</taxon>
        <taxon>Elateroidea</taxon>
        <taxon>Elateridae</taxon>
        <taxon>Agrypninae</taxon>
        <taxon>Pyrophorini</taxon>
        <taxon>Ignelater</taxon>
    </lineage>
</organism>
<accession>A0A8K0GDN0</accession>
<sequence length="121" mass="13417">MALNQTVFLFIMCNVNMNQATKMVPYYIIAFSLLMYVVAAPRQNKTQVPNAPRHNNTVSHALANSNRTGTSVTQHIQNSKKTNIPSTDEIINTIIGFALNAFGTLTELHEMAQDLPIIGKK</sequence>
<reference evidence="3" key="1">
    <citation type="submission" date="2019-08" db="EMBL/GenBank/DDBJ databases">
        <title>The genome of the North American firefly Photinus pyralis.</title>
        <authorList>
            <consortium name="Photinus pyralis genome working group"/>
            <person name="Fallon T.R."/>
            <person name="Sander Lower S.E."/>
            <person name="Weng J.-K."/>
        </authorList>
    </citation>
    <scope>NUCLEOTIDE SEQUENCE</scope>
    <source>
        <strain evidence="3">TRF0915ILg1</strain>
        <tissue evidence="3">Whole body</tissue>
    </source>
</reference>
<dbReference type="AlphaFoldDB" id="A0A8K0GDN0"/>
<evidence type="ECO:0000313" key="4">
    <source>
        <dbReference type="Proteomes" id="UP000801492"/>
    </source>
</evidence>
<proteinExistence type="predicted"/>
<evidence type="ECO:0000256" key="2">
    <source>
        <dbReference type="SAM" id="SignalP"/>
    </source>
</evidence>
<comment type="caution">
    <text evidence="3">The sequence shown here is derived from an EMBL/GenBank/DDBJ whole genome shotgun (WGS) entry which is preliminary data.</text>
</comment>
<protein>
    <submittedName>
        <fullName evidence="3">Uncharacterized protein</fullName>
    </submittedName>
</protein>
<keyword evidence="1" id="KW-0472">Membrane</keyword>
<keyword evidence="4" id="KW-1185">Reference proteome</keyword>
<keyword evidence="2" id="KW-0732">Signal</keyword>
<feature type="transmembrane region" description="Helical" evidence="1">
    <location>
        <begin position="24"/>
        <end position="40"/>
    </location>
</feature>
<keyword evidence="1" id="KW-1133">Transmembrane helix</keyword>
<evidence type="ECO:0000313" key="3">
    <source>
        <dbReference type="EMBL" id="KAF2895186.1"/>
    </source>
</evidence>
<gene>
    <name evidence="3" type="ORF">ILUMI_10986</name>
</gene>
<dbReference type="EMBL" id="VTPC01006150">
    <property type="protein sequence ID" value="KAF2895186.1"/>
    <property type="molecule type" value="Genomic_DNA"/>
</dbReference>
<evidence type="ECO:0000256" key="1">
    <source>
        <dbReference type="SAM" id="Phobius"/>
    </source>
</evidence>
<name>A0A8K0GDN0_IGNLU</name>
<feature type="signal peptide" evidence="2">
    <location>
        <begin position="1"/>
        <end position="20"/>
    </location>
</feature>